<dbReference type="SUPFAM" id="SSF57256">
    <property type="entry name" value="Elafin-like"/>
    <property type="match status" value="18"/>
</dbReference>
<dbReference type="GO" id="GO:0045087">
    <property type="term" value="P:innate immune response"/>
    <property type="evidence" value="ECO:0007669"/>
    <property type="project" value="TreeGrafter"/>
</dbReference>
<accession>A0A085MRY1</accession>
<feature type="domain" description="WAP" evidence="4">
    <location>
        <begin position="425"/>
        <end position="498"/>
    </location>
</feature>
<dbReference type="GO" id="GO:0019731">
    <property type="term" value="P:antibacterial humoral response"/>
    <property type="evidence" value="ECO:0007669"/>
    <property type="project" value="TreeGrafter"/>
</dbReference>
<feature type="domain" description="WAP" evidence="4">
    <location>
        <begin position="553"/>
        <end position="599"/>
    </location>
</feature>
<feature type="domain" description="WAP" evidence="4">
    <location>
        <begin position="782"/>
        <end position="828"/>
    </location>
</feature>
<organism evidence="5">
    <name type="scientific">Trichuris suis</name>
    <name type="common">pig whipworm</name>
    <dbReference type="NCBI Taxonomy" id="68888"/>
    <lineage>
        <taxon>Eukaryota</taxon>
        <taxon>Metazoa</taxon>
        <taxon>Ecdysozoa</taxon>
        <taxon>Nematoda</taxon>
        <taxon>Enoplea</taxon>
        <taxon>Dorylaimia</taxon>
        <taxon>Trichinellida</taxon>
        <taxon>Trichuridae</taxon>
        <taxon>Trichuris</taxon>
    </lineage>
</organism>
<feature type="region of interest" description="Disordered" evidence="3">
    <location>
        <begin position="423"/>
        <end position="444"/>
    </location>
</feature>
<dbReference type="AlphaFoldDB" id="A0A085MRY1"/>
<feature type="domain" description="WAP" evidence="4">
    <location>
        <begin position="325"/>
        <end position="371"/>
    </location>
</feature>
<proteinExistence type="predicted"/>
<reference evidence="5" key="1">
    <citation type="journal article" date="2014" name="Nat. Genet.">
        <title>Genome and transcriptome of the porcine whipworm Trichuris suis.</title>
        <authorList>
            <person name="Jex A.R."/>
            <person name="Nejsum P."/>
            <person name="Schwarz E.M."/>
            <person name="Hu L."/>
            <person name="Young N.D."/>
            <person name="Hall R.S."/>
            <person name="Korhonen P.K."/>
            <person name="Liao S."/>
            <person name="Thamsborg S."/>
            <person name="Xia J."/>
            <person name="Xu P."/>
            <person name="Wang S."/>
            <person name="Scheerlinck J.P."/>
            <person name="Hofmann A."/>
            <person name="Sternberg P.W."/>
            <person name="Wang J."/>
            <person name="Gasser R.B."/>
        </authorList>
    </citation>
    <scope>NUCLEOTIDE SEQUENCE [LARGE SCALE GENOMIC DNA]</scope>
    <source>
        <strain evidence="5">DCEP-RM93F</strain>
    </source>
</reference>
<dbReference type="Pfam" id="PF00095">
    <property type="entry name" value="WAP"/>
    <property type="match status" value="17"/>
</dbReference>
<dbReference type="InterPro" id="IPR008197">
    <property type="entry name" value="WAP_dom"/>
</dbReference>
<dbReference type="GO" id="GO:0005615">
    <property type="term" value="C:extracellular space"/>
    <property type="evidence" value="ECO:0007669"/>
    <property type="project" value="TreeGrafter"/>
</dbReference>
<feature type="domain" description="WAP" evidence="4">
    <location>
        <begin position="172"/>
        <end position="217"/>
    </location>
</feature>
<dbReference type="InterPro" id="IPR050514">
    <property type="entry name" value="WAP_four-disulfide_core"/>
</dbReference>
<protein>
    <recommendedName>
        <fullName evidence="4">WAP domain-containing protein</fullName>
    </recommendedName>
</protein>
<dbReference type="EMBL" id="KL367707">
    <property type="protein sequence ID" value="KFD59977.1"/>
    <property type="molecule type" value="Genomic_DNA"/>
</dbReference>
<dbReference type="GO" id="GO:0004867">
    <property type="term" value="F:serine-type endopeptidase inhibitor activity"/>
    <property type="evidence" value="ECO:0007669"/>
    <property type="project" value="TreeGrafter"/>
</dbReference>
<gene>
    <name evidence="5" type="ORF">M514_27849</name>
</gene>
<sequence length="1006" mass="107358">LPAVESAKIGRCPPRPFGAGRARFCSSDNQCPGRKKCCLVKQGYACTTPAFYYPNQHIPPRDHTKPITRPSEKEKPGTCPPTNIFTGKAPFCKRDSDCEGSQKCCLTKAGNQCVQPLNEAQKAKPGTCPPYPFGPVGAAMFCQTDFDCKGTQKCCMTKVGYDCTPPAEESQEVNKPGECPAEPTIAGKALFCRSDKDCDGSEKCCLTKVGKECVKPVQKPAQNAKPGTCPPYPMGPVGAALFCQTDDDCQGTQKCCMTKVGYDCTAPVEESQEVNKPGECPAEPPFSGRALFCRSDKDCDGSEKCCVTKVGKECVTKAGWISAGQSAKPGTCPPYPMGPVGAALFCQTDDDCQGSQKCCMTKVGYDCTAPMEESEEVNKPGECPAEPPFSGRALFCRSDKDCDGPEKCCVTKVGKECVKPVEPRPVSKKGSCPPKPTGPSDNQCPGRKKCCLVKQGYACTTPAFYYPRAAMFCQTDFDCKGTQKCCMTKVGYDCTPPAEESQEVNKPGECPAEPTIAGKALFCRSDKDCDGSEKCCLTKVGKECVKPVQKPVQNAKPGTCPPYPMGPVGAALFCQTDDDCQGSQKCCMTKVGYDCTAPMEETVQNAKPGTCPPYPMGPVGAALFCQTDDDCQGSQKCCMTKAASCCTRALFCRSDKDCDGSEKCCVTKVGKECVKPVQKPGQSAKPGTCPPYPMGPVGAALFCQTDDDCQGSQKCCMTKVGYDCTAPMEESEEVNKPGECPAEPPFSGRALFCRSDKDCDGPEKCCVTKVGKECVKPVEPRPVSKKGSCPPKPTGPIGLANFCESDFDCEGSMKCCITSVGYDCTSPVEESLRPSKRGICPWPSSVMEKGRLCSSDGDCQGSRKCCPTKAGNACVKPVSEELAGGRGTCPPAAYVMGLPGSCRRDKDCEDGKKCCDGVDGKSCSVLVLANYMREQWKEWMANGQESYTAGGRMRAPSLSLLCQLAINAWSKVKMETVMMSFRKCSISTALDGTEDDGPSDSDEDPA</sequence>
<feature type="domain" description="WAP" evidence="4">
    <location>
        <begin position="72"/>
        <end position="117"/>
    </location>
</feature>
<feature type="domain" description="WAP" evidence="4">
    <location>
        <begin position="682"/>
        <end position="728"/>
    </location>
</feature>
<dbReference type="SMART" id="SM00217">
    <property type="entry name" value="WAP"/>
    <property type="match status" value="18"/>
</dbReference>
<keyword evidence="2" id="KW-1015">Disulfide bond</keyword>
<feature type="domain" description="WAP" evidence="4">
    <location>
        <begin position="503"/>
        <end position="548"/>
    </location>
</feature>
<evidence type="ECO:0000259" key="4">
    <source>
        <dbReference type="PROSITE" id="PS51390"/>
    </source>
</evidence>
<feature type="domain" description="WAP" evidence="4">
    <location>
        <begin position="604"/>
        <end position="677"/>
    </location>
</feature>
<feature type="domain" description="WAP" evidence="4">
    <location>
        <begin position="273"/>
        <end position="318"/>
    </location>
</feature>
<evidence type="ECO:0000256" key="3">
    <source>
        <dbReference type="SAM" id="MobiDB-lite"/>
    </source>
</evidence>
<name>A0A085MRY1_9BILA</name>
<feature type="domain" description="WAP" evidence="4">
    <location>
        <begin position="733"/>
        <end position="778"/>
    </location>
</feature>
<evidence type="ECO:0000313" key="5">
    <source>
        <dbReference type="EMBL" id="KFD59977.1"/>
    </source>
</evidence>
<feature type="domain" description="WAP" evidence="4">
    <location>
        <begin position="222"/>
        <end position="268"/>
    </location>
</feature>
<evidence type="ECO:0000256" key="2">
    <source>
        <dbReference type="ARBA" id="ARBA00023157"/>
    </source>
</evidence>
<dbReference type="InterPro" id="IPR036645">
    <property type="entry name" value="Elafin-like_sf"/>
</dbReference>
<dbReference type="Proteomes" id="UP000030758">
    <property type="component" value="Unassembled WGS sequence"/>
</dbReference>
<feature type="domain" description="WAP" evidence="4">
    <location>
        <begin position="121"/>
        <end position="167"/>
    </location>
</feature>
<keyword evidence="1" id="KW-0732">Signal</keyword>
<dbReference type="PROSITE" id="PS51390">
    <property type="entry name" value="WAP"/>
    <property type="match status" value="16"/>
</dbReference>
<dbReference type="Gene3D" id="4.10.75.10">
    <property type="entry name" value="Elafin-like"/>
    <property type="match status" value="17"/>
</dbReference>
<feature type="non-terminal residue" evidence="5">
    <location>
        <position position="1"/>
    </location>
</feature>
<feature type="domain" description="WAP" evidence="4">
    <location>
        <begin position="833"/>
        <end position="878"/>
    </location>
</feature>
<dbReference type="PANTHER" id="PTHR19441">
    <property type="entry name" value="WHEY ACDIC PROTEIN WAP"/>
    <property type="match status" value="1"/>
</dbReference>
<dbReference type="PANTHER" id="PTHR19441:SF30">
    <property type="entry name" value="ELAFIN"/>
    <property type="match status" value="1"/>
</dbReference>
<evidence type="ECO:0000256" key="1">
    <source>
        <dbReference type="ARBA" id="ARBA00022729"/>
    </source>
</evidence>
<feature type="domain" description="WAP" evidence="4">
    <location>
        <begin position="5"/>
        <end position="50"/>
    </location>
</feature>
<feature type="domain" description="WAP" evidence="4">
    <location>
        <begin position="376"/>
        <end position="421"/>
    </location>
</feature>